<evidence type="ECO:0000256" key="2">
    <source>
        <dbReference type="ARBA" id="ARBA00001946"/>
    </source>
</evidence>
<keyword evidence="15" id="KW-1185">Reference proteome</keyword>
<dbReference type="GO" id="GO:0005829">
    <property type="term" value="C:cytosol"/>
    <property type="evidence" value="ECO:0007669"/>
    <property type="project" value="TreeGrafter"/>
</dbReference>
<dbReference type="PROSITE" id="PS00793">
    <property type="entry name" value="DHPS_2"/>
    <property type="match status" value="1"/>
</dbReference>
<dbReference type="InterPro" id="IPR011005">
    <property type="entry name" value="Dihydropteroate_synth-like_sf"/>
</dbReference>
<evidence type="ECO:0000256" key="10">
    <source>
        <dbReference type="ARBA" id="ARBA00022909"/>
    </source>
</evidence>
<dbReference type="AlphaFoldDB" id="A0A7W6EGY2"/>
<comment type="pathway">
    <text evidence="3 12">Cofactor biosynthesis; tetrahydrofolate biosynthesis; 7,8-dihydrofolate from 2-amino-4-hydroxy-6-hydroxymethyl-7,8-dihydropteridine diphosphate and 4-aminobenzoate: step 1/2.</text>
</comment>
<evidence type="ECO:0000256" key="7">
    <source>
        <dbReference type="ARBA" id="ARBA00022679"/>
    </source>
</evidence>
<dbReference type="GO" id="GO:0046656">
    <property type="term" value="P:folic acid biosynthetic process"/>
    <property type="evidence" value="ECO:0007669"/>
    <property type="project" value="UniProtKB-KW"/>
</dbReference>
<evidence type="ECO:0000256" key="9">
    <source>
        <dbReference type="ARBA" id="ARBA00022842"/>
    </source>
</evidence>
<dbReference type="Pfam" id="PF00809">
    <property type="entry name" value="Pterin_bind"/>
    <property type="match status" value="1"/>
</dbReference>
<dbReference type="PANTHER" id="PTHR20941">
    <property type="entry name" value="FOLATE SYNTHESIS PROTEINS"/>
    <property type="match status" value="1"/>
</dbReference>
<comment type="catalytic activity">
    <reaction evidence="1">
        <text>(7,8-dihydropterin-6-yl)methyl diphosphate + 4-aminobenzoate = 7,8-dihydropteroate + diphosphate</text>
        <dbReference type="Rhea" id="RHEA:19949"/>
        <dbReference type="ChEBI" id="CHEBI:17836"/>
        <dbReference type="ChEBI" id="CHEBI:17839"/>
        <dbReference type="ChEBI" id="CHEBI:33019"/>
        <dbReference type="ChEBI" id="CHEBI:72950"/>
        <dbReference type="EC" id="2.5.1.15"/>
    </reaction>
</comment>
<evidence type="ECO:0000256" key="5">
    <source>
        <dbReference type="ARBA" id="ARBA00012458"/>
    </source>
</evidence>
<dbReference type="EMBL" id="JACICC010000003">
    <property type="protein sequence ID" value="MBB3809332.1"/>
    <property type="molecule type" value="Genomic_DNA"/>
</dbReference>
<evidence type="ECO:0000256" key="3">
    <source>
        <dbReference type="ARBA" id="ARBA00004763"/>
    </source>
</evidence>
<keyword evidence="10 12" id="KW-0289">Folate biosynthesis</keyword>
<keyword evidence="7 12" id="KW-0808">Transferase</keyword>
<evidence type="ECO:0000313" key="15">
    <source>
        <dbReference type="Proteomes" id="UP000537592"/>
    </source>
</evidence>
<dbReference type="PROSITE" id="PS00792">
    <property type="entry name" value="DHPS_1"/>
    <property type="match status" value="1"/>
</dbReference>
<dbReference type="NCBIfam" id="TIGR01496">
    <property type="entry name" value="DHPS"/>
    <property type="match status" value="1"/>
</dbReference>
<evidence type="ECO:0000256" key="1">
    <source>
        <dbReference type="ARBA" id="ARBA00000012"/>
    </source>
</evidence>
<dbReference type="GO" id="GO:0004156">
    <property type="term" value="F:dihydropteroate synthase activity"/>
    <property type="evidence" value="ECO:0007669"/>
    <property type="project" value="UniProtKB-EC"/>
</dbReference>
<evidence type="ECO:0000313" key="14">
    <source>
        <dbReference type="EMBL" id="MBB3809332.1"/>
    </source>
</evidence>
<comment type="similarity">
    <text evidence="4 12">Belongs to the DHPS family.</text>
</comment>
<evidence type="ECO:0000256" key="12">
    <source>
        <dbReference type="RuleBase" id="RU361205"/>
    </source>
</evidence>
<keyword evidence="8 12" id="KW-0479">Metal-binding</keyword>
<dbReference type="Gene3D" id="3.20.20.20">
    <property type="entry name" value="Dihydropteroate synthase-like"/>
    <property type="match status" value="1"/>
</dbReference>
<evidence type="ECO:0000259" key="13">
    <source>
        <dbReference type="PROSITE" id="PS50972"/>
    </source>
</evidence>
<dbReference type="GO" id="GO:0046872">
    <property type="term" value="F:metal ion binding"/>
    <property type="evidence" value="ECO:0007669"/>
    <property type="project" value="UniProtKB-KW"/>
</dbReference>
<proteinExistence type="inferred from homology"/>
<dbReference type="SUPFAM" id="SSF51717">
    <property type="entry name" value="Dihydropteroate synthetase-like"/>
    <property type="match status" value="1"/>
</dbReference>
<dbReference type="InterPro" id="IPR006390">
    <property type="entry name" value="DHP_synth_dom"/>
</dbReference>
<dbReference type="InterPro" id="IPR045031">
    <property type="entry name" value="DHP_synth-like"/>
</dbReference>
<dbReference type="PROSITE" id="PS50972">
    <property type="entry name" value="PTERIN_BINDING"/>
    <property type="match status" value="1"/>
</dbReference>
<dbReference type="EC" id="2.5.1.15" evidence="5 12"/>
<accession>A0A7W6EGY2</accession>
<dbReference type="PANTHER" id="PTHR20941:SF1">
    <property type="entry name" value="FOLIC ACID SYNTHESIS PROTEIN FOL1"/>
    <property type="match status" value="1"/>
</dbReference>
<evidence type="ECO:0000256" key="11">
    <source>
        <dbReference type="ARBA" id="ARBA00030193"/>
    </source>
</evidence>
<dbReference type="CDD" id="cd00739">
    <property type="entry name" value="DHPS"/>
    <property type="match status" value="1"/>
</dbReference>
<dbReference type="RefSeq" id="WP_183751374.1">
    <property type="nucleotide sequence ID" value="NZ_JACICC010000003.1"/>
</dbReference>
<sequence>MTRESPLAACSLAARIAARGPLLMGILNVTPDSFSDGGRFDAPSAARAHAETMMAEGADILDVGGESTRPGHAPVSAEDEQTRVLPVLAAITALASSRDVPISIDTYKATTARAALTAGASIVNDIWGLQRDPDIASVAATFGAPVIAMHNRQAVDPAIDIVDDMRRFFERSIAIARQAGIDDADIVLDPGIGFGKTPEQNMQALHGLSKIRSMGYPVLVGASRKSFIGALIDRPATERLNGTLAAHLFAVARGADILRVHDVRAHAEAIRVWRALETAEDKIAAHPRS</sequence>
<evidence type="ECO:0000256" key="6">
    <source>
        <dbReference type="ARBA" id="ARBA00016919"/>
    </source>
</evidence>
<comment type="function">
    <text evidence="12">Catalyzes the condensation of para-aminobenzoate (pABA) with 6-hydroxymethyl-7,8-dihydropterin diphosphate (DHPt-PP) to form 7,8-dihydropteroate (H2Pte), the immediate precursor of folate derivatives.</text>
</comment>
<comment type="caution">
    <text evidence="14">The sequence shown here is derived from an EMBL/GenBank/DDBJ whole genome shotgun (WGS) entry which is preliminary data.</text>
</comment>
<comment type="cofactor">
    <cofactor evidence="2 12">
        <name>Mg(2+)</name>
        <dbReference type="ChEBI" id="CHEBI:18420"/>
    </cofactor>
</comment>
<evidence type="ECO:0000256" key="8">
    <source>
        <dbReference type="ARBA" id="ARBA00022723"/>
    </source>
</evidence>
<organism evidence="14 15">
    <name type="scientific">Pseudochelatococcus contaminans</name>
    <dbReference type="NCBI Taxonomy" id="1538103"/>
    <lineage>
        <taxon>Bacteria</taxon>
        <taxon>Pseudomonadati</taxon>
        <taxon>Pseudomonadota</taxon>
        <taxon>Alphaproteobacteria</taxon>
        <taxon>Hyphomicrobiales</taxon>
        <taxon>Chelatococcaceae</taxon>
        <taxon>Pseudochelatococcus</taxon>
    </lineage>
</organism>
<gene>
    <name evidence="14" type="ORF">FHS81_001414</name>
</gene>
<evidence type="ECO:0000256" key="4">
    <source>
        <dbReference type="ARBA" id="ARBA00009503"/>
    </source>
</evidence>
<dbReference type="GO" id="GO:0046654">
    <property type="term" value="P:tetrahydrofolate biosynthetic process"/>
    <property type="evidence" value="ECO:0007669"/>
    <property type="project" value="UniProtKB-UniPathway"/>
</dbReference>
<dbReference type="Proteomes" id="UP000537592">
    <property type="component" value="Unassembled WGS sequence"/>
</dbReference>
<dbReference type="UniPathway" id="UPA00077">
    <property type="reaction ID" value="UER00156"/>
</dbReference>
<feature type="domain" description="Pterin-binding" evidence="13">
    <location>
        <begin position="21"/>
        <end position="271"/>
    </location>
</feature>
<dbReference type="InterPro" id="IPR000489">
    <property type="entry name" value="Pterin-binding_dom"/>
</dbReference>
<dbReference type="FunFam" id="3.20.20.20:FF:000006">
    <property type="entry name" value="Dihydropteroate synthase"/>
    <property type="match status" value="1"/>
</dbReference>
<name>A0A7W6EGY2_9HYPH</name>
<keyword evidence="9 12" id="KW-0460">Magnesium</keyword>
<reference evidence="14 15" key="1">
    <citation type="submission" date="2020-08" db="EMBL/GenBank/DDBJ databases">
        <title>Genomic Encyclopedia of Type Strains, Phase IV (KMG-IV): sequencing the most valuable type-strain genomes for metagenomic binning, comparative biology and taxonomic classification.</title>
        <authorList>
            <person name="Goeker M."/>
        </authorList>
    </citation>
    <scope>NUCLEOTIDE SEQUENCE [LARGE SCALE GENOMIC DNA]</scope>
    <source>
        <strain evidence="14 15">DSM 28760</strain>
    </source>
</reference>
<protein>
    <recommendedName>
        <fullName evidence="6 12">Dihydropteroate synthase</fullName>
        <shortName evidence="12">DHPS</shortName>
        <ecNumber evidence="5 12">2.5.1.15</ecNumber>
    </recommendedName>
    <alternativeName>
        <fullName evidence="11 12">Dihydropteroate pyrophosphorylase</fullName>
    </alternativeName>
</protein>